<dbReference type="EMBL" id="LR778301">
    <property type="protein sequence ID" value="CAB1370368.1"/>
    <property type="molecule type" value="Genomic_DNA"/>
</dbReference>
<proteinExistence type="predicted"/>
<evidence type="ECO:0000256" key="2">
    <source>
        <dbReference type="SAM" id="SignalP"/>
    </source>
</evidence>
<evidence type="ECO:0000313" key="4">
    <source>
        <dbReference type="Proteomes" id="UP000515733"/>
    </source>
</evidence>
<feature type="compositionally biased region" description="Low complexity" evidence="1">
    <location>
        <begin position="21"/>
        <end position="62"/>
    </location>
</feature>
<keyword evidence="2" id="KW-0732">Signal</keyword>
<feature type="signal peptide" evidence="2">
    <location>
        <begin position="1"/>
        <end position="20"/>
    </location>
</feature>
<accession>A0A6S6XZ77</accession>
<feature type="region of interest" description="Disordered" evidence="1">
    <location>
        <begin position="21"/>
        <end position="85"/>
    </location>
</feature>
<evidence type="ECO:0000313" key="3">
    <source>
        <dbReference type="EMBL" id="CAB1370368.1"/>
    </source>
</evidence>
<dbReference type="Proteomes" id="UP000515733">
    <property type="component" value="Chromosome"/>
</dbReference>
<reference evidence="3 4" key="1">
    <citation type="submission" date="2020-03" db="EMBL/GenBank/DDBJ databases">
        <authorList>
            <consortium name="Genoscope - CEA"/>
            <person name="William W."/>
        </authorList>
    </citation>
    <scope>NUCLEOTIDE SEQUENCE [LARGE SCALE GENOMIC DNA]</scope>
    <source>
        <strain evidence="4">DSM 16959</strain>
    </source>
</reference>
<feature type="chain" id="PRO_5043758724" evidence="2">
    <location>
        <begin position="21"/>
        <end position="85"/>
    </location>
</feature>
<organism evidence="3 4">
    <name type="scientific">Denitratisoma oestradiolicum</name>
    <dbReference type="NCBI Taxonomy" id="311182"/>
    <lineage>
        <taxon>Bacteria</taxon>
        <taxon>Pseudomonadati</taxon>
        <taxon>Pseudomonadota</taxon>
        <taxon>Betaproteobacteria</taxon>
        <taxon>Nitrosomonadales</taxon>
        <taxon>Sterolibacteriaceae</taxon>
        <taxon>Denitratisoma</taxon>
    </lineage>
</organism>
<name>A0A6S6XZ77_9PROT</name>
<dbReference type="RefSeq" id="WP_145771837.1">
    <property type="nucleotide sequence ID" value="NZ_LR778301.1"/>
</dbReference>
<protein>
    <submittedName>
        <fullName evidence="3">Uncharacterized protein</fullName>
    </submittedName>
</protein>
<dbReference type="AlphaFoldDB" id="A0A6S6XZ77"/>
<dbReference type="KEGG" id="doe:DENOEST_3214"/>
<keyword evidence="4" id="KW-1185">Reference proteome</keyword>
<sequence>MFKKLIVATAIAGLSSLALAQGAGAPKHAGSATPATPATPAVHATPATPAVAATPATPASPAAHDDMAAKPKAKQHKKAKRQHKK</sequence>
<gene>
    <name evidence="3" type="ORF">DENOEST_3214</name>
</gene>
<feature type="compositionally biased region" description="Basic residues" evidence="1">
    <location>
        <begin position="71"/>
        <end position="85"/>
    </location>
</feature>
<evidence type="ECO:0000256" key="1">
    <source>
        <dbReference type="SAM" id="MobiDB-lite"/>
    </source>
</evidence>